<protein>
    <submittedName>
        <fullName evidence="2">Uncharacterized protein</fullName>
    </submittedName>
</protein>
<reference evidence="3" key="1">
    <citation type="journal article" date="2019" name="Int. J. Syst. Evol. Microbiol.">
        <title>The Global Catalogue of Microorganisms (GCM) 10K type strain sequencing project: providing services to taxonomists for standard genome sequencing and annotation.</title>
        <authorList>
            <consortium name="The Broad Institute Genomics Platform"/>
            <consortium name="The Broad Institute Genome Sequencing Center for Infectious Disease"/>
            <person name="Wu L."/>
            <person name="Ma J."/>
        </authorList>
    </citation>
    <scope>NUCLEOTIDE SEQUENCE [LARGE SCALE GENOMIC DNA]</scope>
    <source>
        <strain evidence="3">JCM 17338</strain>
    </source>
</reference>
<keyword evidence="1" id="KW-0472">Membrane</keyword>
<accession>A0ABP7NYC3</accession>
<feature type="transmembrane region" description="Helical" evidence="1">
    <location>
        <begin position="15"/>
        <end position="32"/>
    </location>
</feature>
<gene>
    <name evidence="2" type="ORF">GCM10022246_08200</name>
</gene>
<evidence type="ECO:0000313" key="2">
    <source>
        <dbReference type="EMBL" id="GAA3956620.1"/>
    </source>
</evidence>
<sequence length="200" mass="22832">MKEIQTIQLSQKTKGMIIGAITAFALTASYLLNKRKHQNKNKPVPKIFNKDNLTMERYVFKLPTDHGEIEAVIEQGGECYAVRLNGAYVGNMWQDEDRGMLWNTHDNGLKPYLSEIAANLSEAFSRKGFPSILKGTYNEILDTNWKTSETLEVVISAQTDMEVFTTFLKDEILNLVTFEEHLDLMVKKEGEDYFVLVSIN</sequence>
<proteinExistence type="predicted"/>
<dbReference type="RefSeq" id="WP_344765182.1">
    <property type="nucleotide sequence ID" value="NZ_BAABAK010000003.1"/>
</dbReference>
<evidence type="ECO:0000256" key="1">
    <source>
        <dbReference type="SAM" id="Phobius"/>
    </source>
</evidence>
<keyword evidence="1" id="KW-0812">Transmembrane</keyword>
<dbReference type="EMBL" id="BAABAK010000003">
    <property type="protein sequence ID" value="GAA3956620.1"/>
    <property type="molecule type" value="Genomic_DNA"/>
</dbReference>
<dbReference type="Proteomes" id="UP001501081">
    <property type="component" value="Unassembled WGS sequence"/>
</dbReference>
<organism evidence="2 3">
    <name type="scientific">Pedobacter ginsengiterrae</name>
    <dbReference type="NCBI Taxonomy" id="871696"/>
    <lineage>
        <taxon>Bacteria</taxon>
        <taxon>Pseudomonadati</taxon>
        <taxon>Bacteroidota</taxon>
        <taxon>Sphingobacteriia</taxon>
        <taxon>Sphingobacteriales</taxon>
        <taxon>Sphingobacteriaceae</taxon>
        <taxon>Pedobacter</taxon>
    </lineage>
</organism>
<keyword evidence="3" id="KW-1185">Reference proteome</keyword>
<name>A0ABP7NYC3_9SPHI</name>
<evidence type="ECO:0000313" key="3">
    <source>
        <dbReference type="Proteomes" id="UP001501081"/>
    </source>
</evidence>
<comment type="caution">
    <text evidence="2">The sequence shown here is derived from an EMBL/GenBank/DDBJ whole genome shotgun (WGS) entry which is preliminary data.</text>
</comment>
<keyword evidence="1" id="KW-1133">Transmembrane helix</keyword>